<dbReference type="EMBL" id="JAVDQA010000002">
    <property type="protein sequence ID" value="MDR6300652.1"/>
    <property type="molecule type" value="Genomic_DNA"/>
</dbReference>
<proteinExistence type="predicted"/>
<comment type="caution">
    <text evidence="1">The sequence shown here is derived from an EMBL/GenBank/DDBJ whole genome shotgun (WGS) entry which is preliminary data.</text>
</comment>
<evidence type="ECO:0000313" key="2">
    <source>
        <dbReference type="Proteomes" id="UP001257659"/>
    </source>
</evidence>
<accession>A0ABU1K4W3</accession>
<protein>
    <submittedName>
        <fullName evidence="1">Uncharacterized protein</fullName>
    </submittedName>
</protein>
<keyword evidence="2" id="KW-1185">Reference proteome</keyword>
<dbReference type="Proteomes" id="UP001257659">
    <property type="component" value="Unassembled WGS sequence"/>
</dbReference>
<dbReference type="RefSeq" id="WP_309727548.1">
    <property type="nucleotide sequence ID" value="NZ_JAVDQA010000002.1"/>
</dbReference>
<name>A0ABU1K4W3_9FLAO</name>
<reference evidence="1 2" key="1">
    <citation type="submission" date="2023-07" db="EMBL/GenBank/DDBJ databases">
        <title>Genomic Encyclopedia of Type Strains, Phase IV (KMG-IV): sequencing the most valuable type-strain genomes for metagenomic binning, comparative biology and taxonomic classification.</title>
        <authorList>
            <person name="Goeker M."/>
        </authorList>
    </citation>
    <scope>NUCLEOTIDE SEQUENCE [LARGE SCALE GENOMIC DNA]</scope>
    <source>
        <strain evidence="1 2">DSM 102814</strain>
    </source>
</reference>
<sequence>MKRLMYLNFLILALVIESCSSDDDSSSDNGGSEIPDTLVSGELFGEPFTGNGSSAYVIETFDEERLSVFLSSEDVGCETNQFSEAYTITISGPRTEGSTNDVFVSFSDPNSEDFITVGSGIDYEIISITQTEIEAKIRVNSSDGKNNLEGKFTAPICSDDEG</sequence>
<evidence type="ECO:0000313" key="1">
    <source>
        <dbReference type="EMBL" id="MDR6300652.1"/>
    </source>
</evidence>
<gene>
    <name evidence="1" type="ORF">GGR31_001283</name>
</gene>
<organism evidence="1 2">
    <name type="scientific">Mesonia maritima</name>
    <dbReference type="NCBI Taxonomy" id="1793873"/>
    <lineage>
        <taxon>Bacteria</taxon>
        <taxon>Pseudomonadati</taxon>
        <taxon>Bacteroidota</taxon>
        <taxon>Flavobacteriia</taxon>
        <taxon>Flavobacteriales</taxon>
        <taxon>Flavobacteriaceae</taxon>
        <taxon>Mesonia</taxon>
    </lineage>
</organism>